<evidence type="ECO:0000256" key="2">
    <source>
        <dbReference type="ARBA" id="ARBA00023125"/>
    </source>
</evidence>
<protein>
    <submittedName>
        <fullName evidence="5">DNA-binding GntR family transcriptional regulator</fullName>
    </submittedName>
</protein>
<dbReference type="Gene3D" id="1.20.120.530">
    <property type="entry name" value="GntR ligand-binding domain-like"/>
    <property type="match status" value="1"/>
</dbReference>
<reference evidence="5 6" key="1">
    <citation type="submission" date="2020-08" db="EMBL/GenBank/DDBJ databases">
        <title>Genomic Encyclopedia of Type Strains, Phase IV (KMG-IV): sequencing the most valuable type-strain genomes for metagenomic binning, comparative biology and taxonomic classification.</title>
        <authorList>
            <person name="Goeker M."/>
        </authorList>
    </citation>
    <scope>NUCLEOTIDE SEQUENCE [LARGE SCALE GENOMIC DNA]</scope>
    <source>
        <strain evidence="5 6">DSM 25024</strain>
    </source>
</reference>
<dbReference type="PANTHER" id="PTHR43537">
    <property type="entry name" value="TRANSCRIPTIONAL REGULATOR, GNTR FAMILY"/>
    <property type="match status" value="1"/>
</dbReference>
<dbReference type="SMART" id="SM00345">
    <property type="entry name" value="HTH_GNTR"/>
    <property type="match status" value="1"/>
</dbReference>
<proteinExistence type="predicted"/>
<evidence type="ECO:0000256" key="3">
    <source>
        <dbReference type="ARBA" id="ARBA00023163"/>
    </source>
</evidence>
<keyword evidence="3" id="KW-0804">Transcription</keyword>
<dbReference type="EMBL" id="JACIDO010000001">
    <property type="protein sequence ID" value="MBB3933968.1"/>
    <property type="molecule type" value="Genomic_DNA"/>
</dbReference>
<dbReference type="SUPFAM" id="SSF46785">
    <property type="entry name" value="Winged helix' DNA-binding domain"/>
    <property type="match status" value="1"/>
</dbReference>
<evidence type="ECO:0000313" key="6">
    <source>
        <dbReference type="Proteomes" id="UP000531216"/>
    </source>
</evidence>
<dbReference type="InterPro" id="IPR008920">
    <property type="entry name" value="TF_FadR/GntR_C"/>
</dbReference>
<dbReference type="Proteomes" id="UP000531216">
    <property type="component" value="Unassembled WGS sequence"/>
</dbReference>
<dbReference type="GO" id="GO:0003700">
    <property type="term" value="F:DNA-binding transcription factor activity"/>
    <property type="evidence" value="ECO:0007669"/>
    <property type="project" value="InterPro"/>
</dbReference>
<dbReference type="Pfam" id="PF07729">
    <property type="entry name" value="FCD"/>
    <property type="match status" value="1"/>
</dbReference>
<name>A0A7W6BL38_9HYPH</name>
<dbReference type="PRINTS" id="PR00035">
    <property type="entry name" value="HTHGNTR"/>
</dbReference>
<dbReference type="InterPro" id="IPR011711">
    <property type="entry name" value="GntR_C"/>
</dbReference>
<dbReference type="SMART" id="SM00895">
    <property type="entry name" value="FCD"/>
    <property type="match status" value="1"/>
</dbReference>
<sequence length="230" mass="24632">MNESTAVASRPARRVTSATQVFETLRGEIVAARLPPGTPLADRGLVERFGVSRTPVREALIRLAEIGLVDVRPQFGTFVSRVAVSAIPEAVLIRKALEGVTVEKAAERTGTGRLDTLEHAIRRQKACAAVGDNDGFHEADEAFHAAIADLAGHPGIWALVTQAKIQLDRARRLTLPILGRAEQVIVEHEAILARIAAGDAAGARSAMEGHLGAVIPDVAEIRSRHPDFFI</sequence>
<dbReference type="GO" id="GO:0003677">
    <property type="term" value="F:DNA binding"/>
    <property type="evidence" value="ECO:0007669"/>
    <property type="project" value="UniProtKB-KW"/>
</dbReference>
<evidence type="ECO:0000259" key="4">
    <source>
        <dbReference type="PROSITE" id="PS50949"/>
    </source>
</evidence>
<dbReference type="AlphaFoldDB" id="A0A7W6BL38"/>
<accession>A0A7W6BL38</accession>
<keyword evidence="2 5" id="KW-0238">DNA-binding</keyword>
<evidence type="ECO:0000313" key="5">
    <source>
        <dbReference type="EMBL" id="MBB3933968.1"/>
    </source>
</evidence>
<comment type="caution">
    <text evidence="5">The sequence shown here is derived from an EMBL/GenBank/DDBJ whole genome shotgun (WGS) entry which is preliminary data.</text>
</comment>
<dbReference type="PROSITE" id="PS50949">
    <property type="entry name" value="HTH_GNTR"/>
    <property type="match status" value="1"/>
</dbReference>
<dbReference type="PANTHER" id="PTHR43537:SF45">
    <property type="entry name" value="GNTR FAMILY REGULATORY PROTEIN"/>
    <property type="match status" value="1"/>
</dbReference>
<dbReference type="SUPFAM" id="SSF48008">
    <property type="entry name" value="GntR ligand-binding domain-like"/>
    <property type="match status" value="1"/>
</dbReference>
<evidence type="ECO:0000256" key="1">
    <source>
        <dbReference type="ARBA" id="ARBA00023015"/>
    </source>
</evidence>
<dbReference type="Pfam" id="PF00392">
    <property type="entry name" value="GntR"/>
    <property type="match status" value="1"/>
</dbReference>
<dbReference type="InterPro" id="IPR000524">
    <property type="entry name" value="Tscrpt_reg_HTH_GntR"/>
</dbReference>
<gene>
    <name evidence="5" type="ORF">GGR05_000079</name>
</gene>
<feature type="domain" description="HTH gntR-type" evidence="4">
    <location>
        <begin position="15"/>
        <end position="82"/>
    </location>
</feature>
<dbReference type="CDD" id="cd07377">
    <property type="entry name" value="WHTH_GntR"/>
    <property type="match status" value="1"/>
</dbReference>
<dbReference type="InterPro" id="IPR036390">
    <property type="entry name" value="WH_DNA-bd_sf"/>
</dbReference>
<dbReference type="InterPro" id="IPR036388">
    <property type="entry name" value="WH-like_DNA-bd_sf"/>
</dbReference>
<keyword evidence="1" id="KW-0805">Transcription regulation</keyword>
<dbReference type="Gene3D" id="1.10.10.10">
    <property type="entry name" value="Winged helix-like DNA-binding domain superfamily/Winged helix DNA-binding domain"/>
    <property type="match status" value="1"/>
</dbReference>
<keyword evidence="6" id="KW-1185">Reference proteome</keyword>
<organism evidence="5 6">
    <name type="scientific">Aureimonas phyllosphaerae</name>
    <dbReference type="NCBI Taxonomy" id="1166078"/>
    <lineage>
        <taxon>Bacteria</taxon>
        <taxon>Pseudomonadati</taxon>
        <taxon>Pseudomonadota</taxon>
        <taxon>Alphaproteobacteria</taxon>
        <taxon>Hyphomicrobiales</taxon>
        <taxon>Aurantimonadaceae</taxon>
        <taxon>Aureimonas</taxon>
    </lineage>
</organism>